<protein>
    <submittedName>
        <fullName evidence="1">Uncharacterized protein</fullName>
    </submittedName>
</protein>
<gene>
    <name evidence="1" type="ORF">AVEN_109068_1</name>
</gene>
<accession>A0A4Y1ZPP0</accession>
<keyword evidence="2" id="KW-1185">Reference proteome</keyword>
<evidence type="ECO:0000313" key="1">
    <source>
        <dbReference type="EMBL" id="GBL60806.1"/>
    </source>
</evidence>
<proteinExistence type="predicted"/>
<evidence type="ECO:0000313" key="2">
    <source>
        <dbReference type="Proteomes" id="UP000499080"/>
    </source>
</evidence>
<dbReference type="EMBL" id="BGPR01076380">
    <property type="protein sequence ID" value="GBL60806.1"/>
    <property type="molecule type" value="Genomic_DNA"/>
</dbReference>
<dbReference type="AlphaFoldDB" id="A0A4Y1ZPP0"/>
<sequence>MEIHVIEPTCPSDFELSVKNWYERGILDGDGGEKVVEKKSEQLRIYQILKGFVKENCGLSQGGKSKEPITEWKHIRSESCKSILVLYKGANVRRTSSI</sequence>
<comment type="caution">
    <text evidence="1">The sequence shown here is derived from an EMBL/GenBank/DDBJ whole genome shotgun (WGS) entry which is preliminary data.</text>
</comment>
<organism evidence="1 2">
    <name type="scientific">Araneus ventricosus</name>
    <name type="common">Orbweaver spider</name>
    <name type="synonym">Epeira ventricosa</name>
    <dbReference type="NCBI Taxonomy" id="182803"/>
    <lineage>
        <taxon>Eukaryota</taxon>
        <taxon>Metazoa</taxon>
        <taxon>Ecdysozoa</taxon>
        <taxon>Arthropoda</taxon>
        <taxon>Chelicerata</taxon>
        <taxon>Arachnida</taxon>
        <taxon>Araneae</taxon>
        <taxon>Araneomorphae</taxon>
        <taxon>Entelegynae</taxon>
        <taxon>Araneoidea</taxon>
        <taxon>Araneidae</taxon>
        <taxon>Araneus</taxon>
    </lineage>
</organism>
<reference evidence="1 2" key="1">
    <citation type="journal article" date="2019" name="Sci. Rep.">
        <title>Orb-weaving spider Araneus ventricosus genome elucidates the spidroin gene catalogue.</title>
        <authorList>
            <person name="Kono N."/>
            <person name="Nakamura H."/>
            <person name="Ohtoshi R."/>
            <person name="Moran D.A.P."/>
            <person name="Shinohara A."/>
            <person name="Yoshida Y."/>
            <person name="Fujiwara M."/>
            <person name="Mori M."/>
            <person name="Tomita M."/>
            <person name="Arakawa K."/>
        </authorList>
    </citation>
    <scope>NUCLEOTIDE SEQUENCE [LARGE SCALE GENOMIC DNA]</scope>
</reference>
<dbReference type="Proteomes" id="UP000499080">
    <property type="component" value="Unassembled WGS sequence"/>
</dbReference>
<name>A0A4Y1ZPP0_ARAVE</name>